<reference evidence="4" key="1">
    <citation type="submission" date="2020-05" db="EMBL/GenBank/DDBJ databases">
        <title>Frigoriglobus tundricola gen. nov., sp. nov., a psychrotolerant cellulolytic planctomycete of the family Gemmataceae with two divergent copies of 16S rRNA gene.</title>
        <authorList>
            <person name="Kulichevskaya I.S."/>
            <person name="Ivanova A.A."/>
            <person name="Naumoff D.G."/>
            <person name="Beletsky A.V."/>
            <person name="Rijpstra W.I.C."/>
            <person name="Sinninghe Damste J.S."/>
            <person name="Mardanov A.V."/>
            <person name="Ravin N.V."/>
            <person name="Dedysh S.N."/>
        </authorList>
    </citation>
    <scope>NUCLEOTIDE SEQUENCE [LARGE SCALE GENOMIC DNA]</scope>
    <source>
        <strain evidence="4">PL17</strain>
    </source>
</reference>
<evidence type="ECO:0000313" key="4">
    <source>
        <dbReference type="Proteomes" id="UP000503447"/>
    </source>
</evidence>
<proteinExistence type="predicted"/>
<dbReference type="EMBL" id="CP053452">
    <property type="protein sequence ID" value="QJW94083.1"/>
    <property type="molecule type" value="Genomic_DNA"/>
</dbReference>
<feature type="region of interest" description="Disordered" evidence="1">
    <location>
        <begin position="33"/>
        <end position="56"/>
    </location>
</feature>
<dbReference type="RefSeq" id="WP_171470160.1">
    <property type="nucleotide sequence ID" value="NZ_CP053452.2"/>
</dbReference>
<evidence type="ECO:0000313" key="3">
    <source>
        <dbReference type="EMBL" id="QJW94083.1"/>
    </source>
</evidence>
<keyword evidence="2" id="KW-0732">Signal</keyword>
<name>A0A6M5YLB9_9BACT</name>
<organism evidence="3 4">
    <name type="scientific">Frigoriglobus tundricola</name>
    <dbReference type="NCBI Taxonomy" id="2774151"/>
    <lineage>
        <taxon>Bacteria</taxon>
        <taxon>Pseudomonadati</taxon>
        <taxon>Planctomycetota</taxon>
        <taxon>Planctomycetia</taxon>
        <taxon>Gemmatales</taxon>
        <taxon>Gemmataceae</taxon>
        <taxon>Frigoriglobus</taxon>
    </lineage>
</organism>
<feature type="region of interest" description="Disordered" evidence="1">
    <location>
        <begin position="189"/>
        <end position="208"/>
    </location>
</feature>
<evidence type="ECO:0000256" key="1">
    <source>
        <dbReference type="SAM" id="MobiDB-lite"/>
    </source>
</evidence>
<dbReference type="KEGG" id="ftj:FTUN_1602"/>
<accession>A0A6M5YLB9</accession>
<sequence>MTLIRRVPPIVPLALLAGLALVPAGCGGGDGVKSYDVPKTSESGKRDAGSSAPAQPATGGDYRILGAMYPAVNPQWFFKFTGPADALTPFEAGFDKLLASVSLPPNGSPEFDTPEGWTRGPGRAGIVIATLRTPDKKYEVTVTSSTGGVGPNLKRWAVDQLGMPSFGEEDVAKYTKTIDAKGVKGLRVDLRGPKNPAGGMGGPMMGKK</sequence>
<protein>
    <recommendedName>
        <fullName evidence="5">Lipoprotein</fullName>
    </recommendedName>
</protein>
<dbReference type="Proteomes" id="UP000503447">
    <property type="component" value="Chromosome"/>
</dbReference>
<feature type="signal peptide" evidence="2">
    <location>
        <begin position="1"/>
        <end position="24"/>
    </location>
</feature>
<gene>
    <name evidence="3" type="ORF">FTUN_1602</name>
</gene>
<feature type="compositionally biased region" description="Gly residues" evidence="1">
    <location>
        <begin position="198"/>
        <end position="208"/>
    </location>
</feature>
<keyword evidence="4" id="KW-1185">Reference proteome</keyword>
<dbReference type="AlphaFoldDB" id="A0A6M5YLB9"/>
<evidence type="ECO:0000256" key="2">
    <source>
        <dbReference type="SAM" id="SignalP"/>
    </source>
</evidence>
<feature type="chain" id="PRO_5026868191" description="Lipoprotein" evidence="2">
    <location>
        <begin position="25"/>
        <end position="208"/>
    </location>
</feature>
<evidence type="ECO:0008006" key="5">
    <source>
        <dbReference type="Google" id="ProtNLM"/>
    </source>
</evidence>